<protein>
    <submittedName>
        <fullName evidence="2">Uncharacterized protein</fullName>
    </submittedName>
</protein>
<reference evidence="2" key="1">
    <citation type="submission" date="2020-05" db="EMBL/GenBank/DDBJ databases">
        <title>Phylogenomic resolution of chytrid fungi.</title>
        <authorList>
            <person name="Stajich J.E."/>
            <person name="Amses K."/>
            <person name="Simmons R."/>
            <person name="Seto K."/>
            <person name="Myers J."/>
            <person name="Bonds A."/>
            <person name="Quandt C.A."/>
            <person name="Barry K."/>
            <person name="Liu P."/>
            <person name="Grigoriev I."/>
            <person name="Longcore J.E."/>
            <person name="James T.Y."/>
        </authorList>
    </citation>
    <scope>NUCLEOTIDE SEQUENCE</scope>
    <source>
        <strain evidence="2">JEL0476</strain>
    </source>
</reference>
<keyword evidence="3" id="KW-1185">Reference proteome</keyword>
<keyword evidence="1" id="KW-0472">Membrane</keyword>
<comment type="caution">
    <text evidence="2">The sequence shown here is derived from an EMBL/GenBank/DDBJ whole genome shotgun (WGS) entry which is preliminary data.</text>
</comment>
<dbReference type="EMBL" id="JADGJW010000011">
    <property type="protein sequence ID" value="KAJ3227759.1"/>
    <property type="molecule type" value="Genomic_DNA"/>
</dbReference>
<organism evidence="2 3">
    <name type="scientific">Clydaea vesicula</name>
    <dbReference type="NCBI Taxonomy" id="447962"/>
    <lineage>
        <taxon>Eukaryota</taxon>
        <taxon>Fungi</taxon>
        <taxon>Fungi incertae sedis</taxon>
        <taxon>Chytridiomycota</taxon>
        <taxon>Chytridiomycota incertae sedis</taxon>
        <taxon>Chytridiomycetes</taxon>
        <taxon>Lobulomycetales</taxon>
        <taxon>Lobulomycetaceae</taxon>
        <taxon>Clydaea</taxon>
    </lineage>
</organism>
<evidence type="ECO:0000313" key="3">
    <source>
        <dbReference type="Proteomes" id="UP001211065"/>
    </source>
</evidence>
<keyword evidence="1" id="KW-0812">Transmembrane</keyword>
<evidence type="ECO:0000313" key="2">
    <source>
        <dbReference type="EMBL" id="KAJ3227759.1"/>
    </source>
</evidence>
<accession>A0AAD5XZE4</accession>
<keyword evidence="1" id="KW-1133">Transmembrane helix</keyword>
<name>A0AAD5XZE4_9FUNG</name>
<sequence>MVAGKNRLEGIFPTIKPAPKSFYFKAVGVGVIVGALFELLMIKSNYYQVMKDSELRKIARNEKNQDQKPKINFFDDT</sequence>
<dbReference type="AlphaFoldDB" id="A0AAD5XZE4"/>
<evidence type="ECO:0000256" key="1">
    <source>
        <dbReference type="SAM" id="Phobius"/>
    </source>
</evidence>
<proteinExistence type="predicted"/>
<gene>
    <name evidence="2" type="ORF">HK099_000432</name>
</gene>
<dbReference type="Proteomes" id="UP001211065">
    <property type="component" value="Unassembled WGS sequence"/>
</dbReference>
<feature type="transmembrane region" description="Helical" evidence="1">
    <location>
        <begin position="22"/>
        <end position="42"/>
    </location>
</feature>